<dbReference type="InterPro" id="IPR005301">
    <property type="entry name" value="MOB_kinase_act_fam"/>
</dbReference>
<feature type="binding site" evidence="1">
    <location>
        <position position="169"/>
    </location>
    <ligand>
        <name>Zn(2+)</name>
        <dbReference type="ChEBI" id="CHEBI:29105"/>
    </ligand>
</feature>
<keyword evidence="1" id="KW-0862">Zinc</keyword>
<dbReference type="RefSeq" id="XP_036363230.1">
    <property type="nucleotide sequence ID" value="XM_036507337.1"/>
</dbReference>
<dbReference type="PANTHER" id="PTHR22599">
    <property type="entry name" value="MPS ONE BINDER KINASE ACTIVATOR-LIKE MOB"/>
    <property type="match status" value="1"/>
</dbReference>
<dbReference type="Gene3D" id="1.20.140.30">
    <property type="entry name" value="MOB kinase activator"/>
    <property type="match status" value="1"/>
</dbReference>
<name>A0A7E6F7E8_9MOLL</name>
<dbReference type="AlphaFoldDB" id="A0A7E6F7E8"/>
<dbReference type="SMART" id="SM01388">
    <property type="entry name" value="Mob1_phocein"/>
    <property type="match status" value="1"/>
</dbReference>
<evidence type="ECO:0000256" key="1">
    <source>
        <dbReference type="PIRSR" id="PIRSR605301-1"/>
    </source>
</evidence>
<feature type="compositionally biased region" description="Polar residues" evidence="2">
    <location>
        <begin position="243"/>
        <end position="271"/>
    </location>
</feature>
<evidence type="ECO:0000256" key="2">
    <source>
        <dbReference type="SAM" id="MobiDB-lite"/>
    </source>
</evidence>
<sequence length="271" mass="30907">MLNEDLISACLICVRKGRRKDKDSPSPLVQDEQRQYLQDPCVQERIIQADFEKIVDIPFSLDYCEWLATHVISFFNHVNLLYGAISEYCTLEGCPLMNGPGNVQYFWHDEKGKKFKCTAPEYVDYVMSFIQKDILEESIFPTKFGNAFPSTFQMIVKRIHRYLFHVLAHIYHAHYNEVHILGLHGHLNTLFAHFMVFNLRYDLLEEKETDVLQDLIKALTTFVPAETMNPLTSTSGEEGAADSDNTAQATATAGPLVSSSTNELETEVTQT</sequence>
<feature type="binding site" evidence="1">
    <location>
        <position position="94"/>
    </location>
    <ligand>
        <name>Zn(2+)</name>
        <dbReference type="ChEBI" id="CHEBI:29105"/>
    </ligand>
</feature>
<evidence type="ECO:0000313" key="3">
    <source>
        <dbReference type="Proteomes" id="UP000515154"/>
    </source>
</evidence>
<feature type="region of interest" description="Disordered" evidence="2">
    <location>
        <begin position="228"/>
        <end position="271"/>
    </location>
</feature>
<dbReference type="SUPFAM" id="SSF101152">
    <property type="entry name" value="Mob1/phocein"/>
    <property type="match status" value="1"/>
</dbReference>
<reference evidence="4" key="1">
    <citation type="submission" date="2025-08" db="UniProtKB">
        <authorList>
            <consortium name="RefSeq"/>
        </authorList>
    </citation>
    <scope>IDENTIFICATION</scope>
</reference>
<accession>A0A7E6F7E8</accession>
<dbReference type="InterPro" id="IPR036703">
    <property type="entry name" value="MOB_kinase_act_sf"/>
</dbReference>
<evidence type="ECO:0000313" key="4">
    <source>
        <dbReference type="RefSeq" id="XP_036363230.1"/>
    </source>
</evidence>
<dbReference type="Proteomes" id="UP000515154">
    <property type="component" value="Linkage group LG11"/>
</dbReference>
<gene>
    <name evidence="4" type="primary">LOC115217428</name>
</gene>
<keyword evidence="3" id="KW-1185">Reference proteome</keyword>
<organism evidence="3 4">
    <name type="scientific">Octopus sinensis</name>
    <name type="common">East Asian common octopus</name>
    <dbReference type="NCBI Taxonomy" id="2607531"/>
    <lineage>
        <taxon>Eukaryota</taxon>
        <taxon>Metazoa</taxon>
        <taxon>Spiralia</taxon>
        <taxon>Lophotrochozoa</taxon>
        <taxon>Mollusca</taxon>
        <taxon>Cephalopoda</taxon>
        <taxon>Coleoidea</taxon>
        <taxon>Octopodiformes</taxon>
        <taxon>Octopoda</taxon>
        <taxon>Incirrata</taxon>
        <taxon>Octopodidae</taxon>
        <taxon>Octopus</taxon>
    </lineage>
</organism>
<dbReference type="GO" id="GO:0016301">
    <property type="term" value="F:kinase activity"/>
    <property type="evidence" value="ECO:0007669"/>
    <property type="project" value="UniProtKB-KW"/>
</dbReference>
<proteinExistence type="predicted"/>
<feature type="binding site" evidence="1">
    <location>
        <position position="89"/>
    </location>
    <ligand>
        <name>Zn(2+)</name>
        <dbReference type="ChEBI" id="CHEBI:29105"/>
    </ligand>
</feature>
<dbReference type="Pfam" id="PF03637">
    <property type="entry name" value="Mob1_phocein"/>
    <property type="match status" value="1"/>
</dbReference>
<protein>
    <submittedName>
        <fullName evidence="4">MOB kinase activator 2 isoform X1</fullName>
    </submittedName>
</protein>
<keyword evidence="4" id="KW-0418">Kinase</keyword>
<keyword evidence="1" id="KW-0479">Metal-binding</keyword>
<keyword evidence="4" id="KW-0808">Transferase</keyword>
<feature type="binding site" evidence="1">
    <location>
        <position position="174"/>
    </location>
    <ligand>
        <name>Zn(2+)</name>
        <dbReference type="ChEBI" id="CHEBI:29105"/>
    </ligand>
</feature>